<evidence type="ECO:0000313" key="3">
    <source>
        <dbReference type="EMBL" id="CAG6759108.1"/>
    </source>
</evidence>
<keyword evidence="2" id="KW-0812">Transmembrane</keyword>
<protein>
    <submittedName>
        <fullName evidence="3">Uncharacterized protein</fullName>
    </submittedName>
</protein>
<accession>A0A8D9A3V9</accession>
<feature type="transmembrane region" description="Helical" evidence="2">
    <location>
        <begin position="36"/>
        <end position="56"/>
    </location>
</feature>
<evidence type="ECO:0000256" key="2">
    <source>
        <dbReference type="SAM" id="Phobius"/>
    </source>
</evidence>
<feature type="region of interest" description="Disordered" evidence="1">
    <location>
        <begin position="85"/>
        <end position="108"/>
    </location>
</feature>
<dbReference type="AlphaFoldDB" id="A0A8D9A3V9"/>
<sequence>MSPCQTVSYKRLSLLRFTVPPVLRFHLNPRKKNQSYISMLFLQLFSSFNLLGNAMISEVCRKKKLTSEFVPPKLISALKRRDHIGPDSATTTTNFEKFHIPGPSSWEM</sequence>
<name>A0A8D9A3V9_9HEMI</name>
<dbReference type="EMBL" id="HBUF01551549">
    <property type="protein sequence ID" value="CAG6759108.1"/>
    <property type="molecule type" value="Transcribed_RNA"/>
</dbReference>
<organism evidence="3">
    <name type="scientific">Cacopsylla melanoneura</name>
    <dbReference type="NCBI Taxonomy" id="428564"/>
    <lineage>
        <taxon>Eukaryota</taxon>
        <taxon>Metazoa</taxon>
        <taxon>Ecdysozoa</taxon>
        <taxon>Arthropoda</taxon>
        <taxon>Hexapoda</taxon>
        <taxon>Insecta</taxon>
        <taxon>Pterygota</taxon>
        <taxon>Neoptera</taxon>
        <taxon>Paraneoptera</taxon>
        <taxon>Hemiptera</taxon>
        <taxon>Sternorrhyncha</taxon>
        <taxon>Psylloidea</taxon>
        <taxon>Psyllidae</taxon>
        <taxon>Psyllinae</taxon>
        <taxon>Cacopsylla</taxon>
    </lineage>
</organism>
<proteinExistence type="predicted"/>
<reference evidence="3" key="1">
    <citation type="submission" date="2021-05" db="EMBL/GenBank/DDBJ databases">
        <authorList>
            <person name="Alioto T."/>
            <person name="Alioto T."/>
            <person name="Gomez Garrido J."/>
        </authorList>
    </citation>
    <scope>NUCLEOTIDE SEQUENCE</scope>
</reference>
<keyword evidence="2" id="KW-1133">Transmembrane helix</keyword>
<keyword evidence="2" id="KW-0472">Membrane</keyword>
<evidence type="ECO:0000256" key="1">
    <source>
        <dbReference type="SAM" id="MobiDB-lite"/>
    </source>
</evidence>